<dbReference type="Gene3D" id="3.30.70.1060">
    <property type="entry name" value="Dimeric alpha+beta barrel"/>
    <property type="match status" value="1"/>
</dbReference>
<keyword evidence="2" id="KW-1185">Reference proteome</keyword>
<dbReference type="Proteomes" id="UP000226192">
    <property type="component" value="Unassembled WGS sequence"/>
</dbReference>
<dbReference type="EMBL" id="NJET01000015">
    <property type="protein sequence ID" value="PHH65673.1"/>
    <property type="molecule type" value="Genomic_DNA"/>
</dbReference>
<proteinExistence type="predicted"/>
<evidence type="ECO:0000313" key="1">
    <source>
        <dbReference type="EMBL" id="PHH65673.1"/>
    </source>
</evidence>
<accession>A0A2C5YDI3</accession>
<organism evidence="1 2">
    <name type="scientific">Ophiocordyceps australis</name>
    <dbReference type="NCBI Taxonomy" id="1399860"/>
    <lineage>
        <taxon>Eukaryota</taxon>
        <taxon>Fungi</taxon>
        <taxon>Dikarya</taxon>
        <taxon>Ascomycota</taxon>
        <taxon>Pezizomycotina</taxon>
        <taxon>Sordariomycetes</taxon>
        <taxon>Hypocreomycetidae</taxon>
        <taxon>Hypocreales</taxon>
        <taxon>Ophiocordycipitaceae</taxon>
        <taxon>Ophiocordyceps</taxon>
    </lineage>
</organism>
<dbReference type="AlphaFoldDB" id="A0A2C5YDI3"/>
<evidence type="ECO:0008006" key="3">
    <source>
        <dbReference type="Google" id="ProtNLM"/>
    </source>
</evidence>
<protein>
    <recommendedName>
        <fullName evidence="3">YCII-related domain-containing protein</fullName>
    </recommendedName>
</protein>
<dbReference type="OrthoDB" id="4369758at2759"/>
<reference evidence="1 2" key="1">
    <citation type="submission" date="2017-06" db="EMBL/GenBank/DDBJ databases">
        <title>Ant-infecting Ophiocordyceps genomes reveal a high diversity of potential behavioral manipulation genes and a possible major role for enterotoxins.</title>
        <authorList>
            <person name="De Bekker C."/>
            <person name="Evans H.C."/>
            <person name="Brachmann A."/>
            <person name="Hughes D.P."/>
        </authorList>
    </citation>
    <scope>NUCLEOTIDE SEQUENCE [LARGE SCALE GENOMIC DNA]</scope>
    <source>
        <strain evidence="1 2">Map64</strain>
    </source>
</reference>
<sequence>MFSLLSRSRALPRSLALVPQQLRASLATTSKAHRAEYFVNIWDKPGIDRSAVADKVDVPASFHLVGEILDEQTLKVRGNCLACVCASEQEVVELLRHTPYYKQGVWDMSTAKISALETVHTSNLVGETEKTKV</sequence>
<evidence type="ECO:0000313" key="2">
    <source>
        <dbReference type="Proteomes" id="UP000226192"/>
    </source>
</evidence>
<comment type="caution">
    <text evidence="1">The sequence shown here is derived from an EMBL/GenBank/DDBJ whole genome shotgun (WGS) entry which is preliminary data.</text>
</comment>
<gene>
    <name evidence="1" type="ORF">CDD81_1759</name>
</gene>
<name>A0A2C5YDI3_9HYPO</name>